<evidence type="ECO:0000256" key="11">
    <source>
        <dbReference type="SAM" id="SignalP"/>
    </source>
</evidence>
<dbReference type="Gene3D" id="2.60.40.10">
    <property type="entry name" value="Immunoglobulins"/>
    <property type="match status" value="3"/>
</dbReference>
<evidence type="ECO:0000256" key="4">
    <source>
        <dbReference type="ARBA" id="ARBA00022729"/>
    </source>
</evidence>
<evidence type="ECO:0000256" key="3">
    <source>
        <dbReference type="ARBA" id="ARBA00022692"/>
    </source>
</evidence>
<dbReference type="EMBL" id="REGW02000013">
    <property type="protein sequence ID" value="KAE8287556.1"/>
    <property type="molecule type" value="Genomic_DNA"/>
</dbReference>
<evidence type="ECO:0000256" key="9">
    <source>
        <dbReference type="ARBA" id="ARBA00023180"/>
    </source>
</evidence>
<dbReference type="PANTHER" id="PTHR25466">
    <property type="entry name" value="T-LYMPHOCYTE ACTIVATION ANTIGEN"/>
    <property type="match status" value="1"/>
</dbReference>
<dbReference type="SMART" id="SM00408">
    <property type="entry name" value="IGc2"/>
    <property type="match status" value="2"/>
</dbReference>
<dbReference type="InterPro" id="IPR003598">
    <property type="entry name" value="Ig_sub2"/>
</dbReference>
<evidence type="ECO:0000313" key="14">
    <source>
        <dbReference type="Proteomes" id="UP000424527"/>
    </source>
</evidence>
<keyword evidence="2" id="KW-1003">Cell membrane</keyword>
<proteinExistence type="predicted"/>
<evidence type="ECO:0000256" key="5">
    <source>
        <dbReference type="ARBA" id="ARBA00022989"/>
    </source>
</evidence>
<dbReference type="InterPro" id="IPR013783">
    <property type="entry name" value="Ig-like_fold"/>
</dbReference>
<dbReference type="GO" id="GO:0031295">
    <property type="term" value="P:T cell costimulation"/>
    <property type="evidence" value="ECO:0007669"/>
    <property type="project" value="TreeGrafter"/>
</dbReference>
<dbReference type="InterPro" id="IPR036179">
    <property type="entry name" value="Ig-like_dom_sf"/>
</dbReference>
<dbReference type="PANTHER" id="PTHR25466:SF14">
    <property type="entry name" value="BUTYROPHILIN SUBFAMILY 2 MEMBER A2-LIKE-RELATED"/>
    <property type="match status" value="1"/>
</dbReference>
<reference evidence="13 14" key="1">
    <citation type="submission" date="2019-07" db="EMBL/GenBank/DDBJ databases">
        <title>Chromosome genome assembly for large yellow croaker.</title>
        <authorList>
            <person name="Xiao S."/>
        </authorList>
    </citation>
    <scope>NUCLEOTIDE SEQUENCE [LARGE SCALE GENOMIC DNA]</scope>
    <source>
        <strain evidence="13">JMULYC20181020</strain>
        <tissue evidence="13">Muscle</tissue>
    </source>
</reference>
<evidence type="ECO:0000256" key="2">
    <source>
        <dbReference type="ARBA" id="ARBA00022475"/>
    </source>
</evidence>
<evidence type="ECO:0000259" key="12">
    <source>
        <dbReference type="PROSITE" id="PS50835"/>
    </source>
</evidence>
<organism evidence="13 14">
    <name type="scientific">Larimichthys crocea</name>
    <name type="common">Large yellow croaker</name>
    <name type="synonym">Pseudosciaena crocea</name>
    <dbReference type="NCBI Taxonomy" id="215358"/>
    <lineage>
        <taxon>Eukaryota</taxon>
        <taxon>Metazoa</taxon>
        <taxon>Chordata</taxon>
        <taxon>Craniata</taxon>
        <taxon>Vertebrata</taxon>
        <taxon>Euteleostomi</taxon>
        <taxon>Actinopterygii</taxon>
        <taxon>Neopterygii</taxon>
        <taxon>Teleostei</taxon>
        <taxon>Neoteleostei</taxon>
        <taxon>Acanthomorphata</taxon>
        <taxon>Eupercaria</taxon>
        <taxon>Sciaenidae</taxon>
        <taxon>Larimichthys</taxon>
    </lineage>
</organism>
<dbReference type="FunFam" id="2.60.40.10:FF:000142">
    <property type="entry name" value="V-set domain-containing T-cell activation inhibitor 1"/>
    <property type="match status" value="1"/>
</dbReference>
<dbReference type="GO" id="GO:0006955">
    <property type="term" value="P:immune response"/>
    <property type="evidence" value="ECO:0007669"/>
    <property type="project" value="TreeGrafter"/>
</dbReference>
<keyword evidence="10" id="KW-0393">Immunoglobulin domain</keyword>
<evidence type="ECO:0000256" key="6">
    <source>
        <dbReference type="ARBA" id="ARBA00023136"/>
    </source>
</evidence>
<feature type="signal peptide" evidence="11">
    <location>
        <begin position="1"/>
        <end position="23"/>
    </location>
</feature>
<keyword evidence="8" id="KW-0675">Receptor</keyword>
<dbReference type="SMART" id="SM00409">
    <property type="entry name" value="IG"/>
    <property type="match status" value="2"/>
</dbReference>
<evidence type="ECO:0000256" key="8">
    <source>
        <dbReference type="ARBA" id="ARBA00023170"/>
    </source>
</evidence>
<accession>A0A6G0I8P2</accession>
<name>A0A6G0I8P2_LARCR</name>
<keyword evidence="3" id="KW-0812">Transmembrane</keyword>
<keyword evidence="6" id="KW-0472">Membrane</keyword>
<dbReference type="Pfam" id="PF22705">
    <property type="entry name" value="C2-set_3"/>
    <property type="match status" value="1"/>
</dbReference>
<evidence type="ECO:0000256" key="1">
    <source>
        <dbReference type="ARBA" id="ARBA00004251"/>
    </source>
</evidence>
<dbReference type="InterPro" id="IPR007110">
    <property type="entry name" value="Ig-like_dom"/>
</dbReference>
<sequence>MAETRGLLIMLLIFSEKLLLTNSKDTNVTCIIFDDCILPCSFKPTGTVVIHWYKQQIPVHSYYYNKDQFGLQNKHFSGRTCLFNSHIPHGNASLLLKRVKVQDKGRYKCYTSTRKGNQEIFVNLEVKALIHSVIMEMTDEMVTCSSHNIYPVPQVTWATDPPSAQEALENSTIKTTDHKGLFTVTSMLKILGNFSNYTYFCSFISADKTQVWTASRKKQDITHEEGLALSIPCIAPHSLQNFSFTWTFTSSNEPTVIFRYDTKTRHTFNLWEGQAELDQDLLLMGDGSLLLQKPDIEEHSGMYTCTFSGLQSRYIVETNINITISSISVDEQSVQRSWWSTAASAAFFLFTIILALPQCIKLRAMEARTASHRYNGAAFVGGGLHKDLNATPSYINGQHEVECNRQLQIEAQGELADIKLTAEECSVDLQPGTKIEQEEKPLLNVLDDTNSDAWGKSHGCILSHLYGYVRPNFEVKFNT</sequence>
<dbReference type="GO" id="GO:0042102">
    <property type="term" value="P:positive regulation of T cell proliferation"/>
    <property type="evidence" value="ECO:0007669"/>
    <property type="project" value="TreeGrafter"/>
</dbReference>
<gene>
    <name evidence="13" type="ORF">D5F01_LYC13602</name>
</gene>
<dbReference type="SUPFAM" id="SSF48726">
    <property type="entry name" value="Immunoglobulin"/>
    <property type="match status" value="2"/>
</dbReference>
<keyword evidence="7" id="KW-1015">Disulfide bond</keyword>
<keyword evidence="5" id="KW-1133">Transmembrane helix</keyword>
<dbReference type="CDD" id="cd16091">
    <property type="entry name" value="IgV_HHLA2"/>
    <property type="match status" value="1"/>
</dbReference>
<dbReference type="PROSITE" id="PS50835">
    <property type="entry name" value="IG_LIKE"/>
    <property type="match status" value="2"/>
</dbReference>
<dbReference type="Pfam" id="PF07686">
    <property type="entry name" value="V-set"/>
    <property type="match status" value="1"/>
</dbReference>
<feature type="chain" id="PRO_5026140498" description="Ig-like domain-containing protein" evidence="11">
    <location>
        <begin position="24"/>
        <end position="479"/>
    </location>
</feature>
<keyword evidence="9" id="KW-0325">Glycoprotein</keyword>
<evidence type="ECO:0000256" key="10">
    <source>
        <dbReference type="ARBA" id="ARBA00023319"/>
    </source>
</evidence>
<dbReference type="InterPro" id="IPR003599">
    <property type="entry name" value="Ig_sub"/>
</dbReference>
<dbReference type="AlphaFoldDB" id="A0A6G0I8P2"/>
<dbReference type="GO" id="GO:0071222">
    <property type="term" value="P:cellular response to lipopolysaccharide"/>
    <property type="evidence" value="ECO:0007669"/>
    <property type="project" value="TreeGrafter"/>
</dbReference>
<dbReference type="GO" id="GO:0042130">
    <property type="term" value="P:negative regulation of T cell proliferation"/>
    <property type="evidence" value="ECO:0007669"/>
    <property type="project" value="TreeGrafter"/>
</dbReference>
<dbReference type="InterPro" id="IPR051713">
    <property type="entry name" value="T-cell_Activation_Regulation"/>
</dbReference>
<dbReference type="FunFam" id="2.60.40.10:FF:002801">
    <property type="entry name" value="HERV-H LTR-associating 2a, tandem duplicate 1"/>
    <property type="match status" value="1"/>
</dbReference>
<dbReference type="Proteomes" id="UP000424527">
    <property type="component" value="Unassembled WGS sequence"/>
</dbReference>
<keyword evidence="4 11" id="KW-0732">Signal</keyword>
<protein>
    <recommendedName>
        <fullName evidence="12">Ig-like domain-containing protein</fullName>
    </recommendedName>
</protein>
<dbReference type="InterPro" id="IPR013106">
    <property type="entry name" value="Ig_V-set"/>
</dbReference>
<dbReference type="InterPro" id="IPR053896">
    <property type="entry name" value="BTN3A2-like_Ig-C"/>
</dbReference>
<evidence type="ECO:0000313" key="13">
    <source>
        <dbReference type="EMBL" id="KAE8287556.1"/>
    </source>
</evidence>
<dbReference type="GO" id="GO:0009897">
    <property type="term" value="C:external side of plasma membrane"/>
    <property type="evidence" value="ECO:0007669"/>
    <property type="project" value="TreeGrafter"/>
</dbReference>
<comment type="subcellular location">
    <subcellularLocation>
        <location evidence="1">Cell membrane</location>
        <topology evidence="1">Single-pass type I membrane protein</topology>
    </subcellularLocation>
</comment>
<evidence type="ECO:0000256" key="7">
    <source>
        <dbReference type="ARBA" id="ARBA00023157"/>
    </source>
</evidence>
<comment type="caution">
    <text evidence="13">The sequence shown here is derived from an EMBL/GenBank/DDBJ whole genome shotgun (WGS) entry which is preliminary data.</text>
</comment>
<feature type="domain" description="Ig-like" evidence="12">
    <location>
        <begin position="28"/>
        <end position="125"/>
    </location>
</feature>
<keyword evidence="14" id="KW-1185">Reference proteome</keyword>
<feature type="domain" description="Ig-like" evidence="12">
    <location>
        <begin position="209"/>
        <end position="323"/>
    </location>
</feature>
<dbReference type="GO" id="GO:0007166">
    <property type="term" value="P:cell surface receptor signaling pathway"/>
    <property type="evidence" value="ECO:0007669"/>
    <property type="project" value="TreeGrafter"/>
</dbReference>